<proteinExistence type="predicted"/>
<reference evidence="2" key="1">
    <citation type="submission" date="2020-05" db="EMBL/GenBank/DDBJ databases">
        <authorList>
            <person name="Chiriac C."/>
            <person name="Salcher M."/>
            <person name="Ghai R."/>
            <person name="Kavagutti S V."/>
        </authorList>
    </citation>
    <scope>NUCLEOTIDE SEQUENCE</scope>
</reference>
<evidence type="ECO:0000256" key="1">
    <source>
        <dbReference type="SAM" id="MobiDB-lite"/>
    </source>
</evidence>
<gene>
    <name evidence="2" type="ORF">UFOPK2046_00160</name>
</gene>
<dbReference type="EMBL" id="CAEZVP010000014">
    <property type="protein sequence ID" value="CAB4627202.1"/>
    <property type="molecule type" value="Genomic_DNA"/>
</dbReference>
<evidence type="ECO:0000313" key="2">
    <source>
        <dbReference type="EMBL" id="CAB4627202.1"/>
    </source>
</evidence>
<sequence>MFSGSPDEYGASDPAKSTSVPALKSVCPLVDPPPG</sequence>
<accession>A0A6J6IRB9</accession>
<organism evidence="2">
    <name type="scientific">freshwater metagenome</name>
    <dbReference type="NCBI Taxonomy" id="449393"/>
    <lineage>
        <taxon>unclassified sequences</taxon>
        <taxon>metagenomes</taxon>
        <taxon>ecological metagenomes</taxon>
    </lineage>
</organism>
<protein>
    <submittedName>
        <fullName evidence="2">Unannotated protein</fullName>
    </submittedName>
</protein>
<feature type="region of interest" description="Disordered" evidence="1">
    <location>
        <begin position="1"/>
        <end position="35"/>
    </location>
</feature>
<dbReference type="AlphaFoldDB" id="A0A6J6IRB9"/>
<name>A0A6J6IRB9_9ZZZZ</name>